<gene>
    <name evidence="1" type="ORF">GAYE_SCF13G3479</name>
</gene>
<proteinExistence type="predicted"/>
<dbReference type="AlphaFoldDB" id="A0AAV9IE81"/>
<dbReference type="Gene3D" id="3.40.50.1820">
    <property type="entry name" value="alpha/beta hydrolase"/>
    <property type="match status" value="1"/>
</dbReference>
<evidence type="ECO:0000313" key="1">
    <source>
        <dbReference type="EMBL" id="KAK4525571.1"/>
    </source>
</evidence>
<dbReference type="InterPro" id="IPR008886">
    <property type="entry name" value="UPF0227/Esterase_YqiA"/>
</dbReference>
<dbReference type="Proteomes" id="UP001300502">
    <property type="component" value="Unassembled WGS sequence"/>
</dbReference>
<dbReference type="InterPro" id="IPR029058">
    <property type="entry name" value="AB_hydrolase_fold"/>
</dbReference>
<name>A0AAV9IE81_9RHOD</name>
<dbReference type="SUPFAM" id="SSF53474">
    <property type="entry name" value="alpha/beta-Hydrolases"/>
    <property type="match status" value="1"/>
</dbReference>
<keyword evidence="2" id="KW-1185">Reference proteome</keyword>
<dbReference type="Pfam" id="PF05728">
    <property type="entry name" value="UPF0227"/>
    <property type="match status" value="1"/>
</dbReference>
<accession>A0AAV9IE81</accession>
<sequence length="231" mass="26518">MCKYYYGYLHGFASGPNSFKGVHLKKFLKERMDIPLYLFNLNVSEDDPYFLVSDAVSTLLRKDLEMREATNDANFMWRCIGSSLGAYTAARFAHLFPSRVDKLVLLSPAFNLVETWTNDSDDSVLRSWKETGYRQFVGPKSEPFSVPFEFVEDLQQHPPFFPVSCEGTIIHGLEDRVIPPSNAQVFVERYAPHWKLRFVEDDHALTKQQTLRIIEEEVVACFGGMEGSNKL</sequence>
<protein>
    <submittedName>
        <fullName evidence="1">Uncharacterized protein</fullName>
    </submittedName>
</protein>
<organism evidence="1 2">
    <name type="scientific">Galdieria yellowstonensis</name>
    <dbReference type="NCBI Taxonomy" id="3028027"/>
    <lineage>
        <taxon>Eukaryota</taxon>
        <taxon>Rhodophyta</taxon>
        <taxon>Bangiophyceae</taxon>
        <taxon>Galdieriales</taxon>
        <taxon>Galdieriaceae</taxon>
        <taxon>Galdieria</taxon>
    </lineage>
</organism>
<dbReference type="EMBL" id="JANCYU010000031">
    <property type="protein sequence ID" value="KAK4525571.1"/>
    <property type="molecule type" value="Genomic_DNA"/>
</dbReference>
<comment type="caution">
    <text evidence="1">The sequence shown here is derived from an EMBL/GenBank/DDBJ whole genome shotgun (WGS) entry which is preliminary data.</text>
</comment>
<evidence type="ECO:0000313" key="2">
    <source>
        <dbReference type="Proteomes" id="UP001300502"/>
    </source>
</evidence>
<reference evidence="1 2" key="1">
    <citation type="submission" date="2022-07" db="EMBL/GenBank/DDBJ databases">
        <title>Genome-wide signatures of adaptation to extreme environments.</title>
        <authorList>
            <person name="Cho C.H."/>
            <person name="Yoon H.S."/>
        </authorList>
    </citation>
    <scope>NUCLEOTIDE SEQUENCE [LARGE SCALE GENOMIC DNA]</scope>
    <source>
        <strain evidence="1 2">108.79 E11</strain>
    </source>
</reference>